<dbReference type="EMBL" id="SWKR01000001">
    <property type="protein sequence ID" value="TKD53377.1"/>
    <property type="molecule type" value="Genomic_DNA"/>
</dbReference>
<gene>
    <name evidence="1" type="ORF">FBR43_02045</name>
</gene>
<organism evidence="1 2">
    <name type="scientific">Sphingomonas baiyangensis</name>
    <dbReference type="NCBI Taxonomy" id="2572576"/>
    <lineage>
        <taxon>Bacteria</taxon>
        <taxon>Pseudomonadati</taxon>
        <taxon>Pseudomonadota</taxon>
        <taxon>Alphaproteobacteria</taxon>
        <taxon>Sphingomonadales</taxon>
        <taxon>Sphingomonadaceae</taxon>
        <taxon>Sphingomonas</taxon>
    </lineage>
</organism>
<dbReference type="Proteomes" id="UP000309138">
    <property type="component" value="Unassembled WGS sequence"/>
</dbReference>
<evidence type="ECO:0000313" key="1">
    <source>
        <dbReference type="EMBL" id="TKD53377.1"/>
    </source>
</evidence>
<keyword evidence="2" id="KW-1185">Reference proteome</keyword>
<protein>
    <submittedName>
        <fullName evidence="1">DUF2141 domain-containing protein</fullName>
    </submittedName>
</protein>
<evidence type="ECO:0000313" key="2">
    <source>
        <dbReference type="Proteomes" id="UP000309138"/>
    </source>
</evidence>
<dbReference type="Pfam" id="PF09912">
    <property type="entry name" value="DUF2141"/>
    <property type="match status" value="1"/>
</dbReference>
<dbReference type="OrthoDB" id="9788332at2"/>
<comment type="caution">
    <text evidence="1">The sequence shown here is derived from an EMBL/GenBank/DDBJ whole genome shotgun (WGS) entry which is preliminary data.</text>
</comment>
<proteinExistence type="predicted"/>
<accession>A0A4U1L8R3</accession>
<sequence length="128" mass="14049">MGGATPVSQLRIEVEQLRNARGTLRLCLTADPDNFPTCVDDARAISRNVPAGQHRVTYEGLPRGTYALAVIHDENSNQKLDTFAGIPREGFGFSRNPRIGFGPPRFTAARFALDAAQGAESVRMRYML</sequence>
<dbReference type="AlphaFoldDB" id="A0A4U1L8R3"/>
<reference evidence="1 2" key="1">
    <citation type="submission" date="2019-04" db="EMBL/GenBank/DDBJ databases">
        <authorList>
            <person name="Yang Y."/>
            <person name="Wei D."/>
        </authorList>
    </citation>
    <scope>NUCLEOTIDE SEQUENCE [LARGE SCALE GENOMIC DNA]</scope>
    <source>
        <strain evidence="1 2">L-1-4w-11</strain>
    </source>
</reference>
<dbReference type="InterPro" id="IPR018673">
    <property type="entry name" value="DUF2141"/>
</dbReference>
<name>A0A4U1L8R3_9SPHN</name>